<name>A0AB40C7B4_DIOCR</name>
<dbReference type="AlphaFoldDB" id="A0AB40C7B4"/>
<dbReference type="Proteomes" id="UP001515500">
    <property type="component" value="Chromosome 2"/>
</dbReference>
<dbReference type="CDD" id="cd00303">
    <property type="entry name" value="retropepsin_like"/>
    <property type="match status" value="1"/>
</dbReference>
<dbReference type="SUPFAM" id="SSF50630">
    <property type="entry name" value="Acid proteases"/>
    <property type="match status" value="1"/>
</dbReference>
<accession>A0AB40C7B4</accession>
<protein>
    <submittedName>
        <fullName evidence="2">Uncharacterized protein LOC120273155</fullName>
    </submittedName>
</protein>
<reference evidence="2" key="1">
    <citation type="submission" date="2025-08" db="UniProtKB">
        <authorList>
            <consortium name="RefSeq"/>
        </authorList>
    </citation>
    <scope>IDENTIFICATION</scope>
</reference>
<proteinExistence type="predicted"/>
<dbReference type="PANTHER" id="PTHR33240">
    <property type="entry name" value="OS08G0508500 PROTEIN"/>
    <property type="match status" value="1"/>
</dbReference>
<evidence type="ECO:0000313" key="2">
    <source>
        <dbReference type="RefSeq" id="XP_039135735.1"/>
    </source>
</evidence>
<gene>
    <name evidence="2" type="primary">LOC120273155</name>
</gene>
<keyword evidence="1" id="KW-1185">Reference proteome</keyword>
<dbReference type="RefSeq" id="XP_039135735.1">
    <property type="nucleotide sequence ID" value="XM_039279801.1"/>
</dbReference>
<dbReference type="PANTHER" id="PTHR33240:SF15">
    <property type="entry name" value="GAG-PRO-LIKE PROTEIN"/>
    <property type="match status" value="1"/>
</dbReference>
<dbReference type="Gene3D" id="2.40.70.10">
    <property type="entry name" value="Acid Proteases"/>
    <property type="match status" value="1"/>
</dbReference>
<evidence type="ECO:0000313" key="1">
    <source>
        <dbReference type="Proteomes" id="UP001515500"/>
    </source>
</evidence>
<organism evidence="1 2">
    <name type="scientific">Dioscorea cayennensis subsp. rotundata</name>
    <name type="common">White Guinea yam</name>
    <name type="synonym">Dioscorea rotundata</name>
    <dbReference type="NCBI Taxonomy" id="55577"/>
    <lineage>
        <taxon>Eukaryota</taxon>
        <taxon>Viridiplantae</taxon>
        <taxon>Streptophyta</taxon>
        <taxon>Embryophyta</taxon>
        <taxon>Tracheophyta</taxon>
        <taxon>Spermatophyta</taxon>
        <taxon>Magnoliopsida</taxon>
        <taxon>Liliopsida</taxon>
        <taxon>Dioscoreales</taxon>
        <taxon>Dioscoreaceae</taxon>
        <taxon>Dioscorea</taxon>
    </lineage>
</organism>
<sequence length="498" mass="57354">MAEALYAFCSPTINFSEKDLLLGISNHNRPLYVSRSCDGTRVNLILIDSGSSVNLITLKTLHTLALETYHLLAEKIFVQGFNQHNQKALGSITLPLKIGKLTSDVKFHVINTDASYRALLGRPWLHENYVVPSTLHQCLKYMKDDDVYNIDGEIQPFGVHEINYKDARYFVDTPKGGKLSAAKDDVLMKVTKTTKLTQKKVWFLPLKLHFGSDTEPLEEKKFMKTYKSLTHLLVVTRGTGILEVMVLTEKKLYSYQFKKKKKMMIKFWLKALFMLQEYRRAFTKALDELHVNLVERLITFYVPSRHQEERGILFYKSDPNKSNAEDILMSKAMEYEEPWPLRIPDYYPPKLRKLIKQAGISLKHSKDRHILFEGLWRPFKIAVQGQGLSKKGLGFQDEQVYECRMVPPVEGSDTRDEDPVEHVLDNHLVKDIKLKDAPPKFEDGGQATIDELVDINLGSEDDPKHTFLSGQLTQEEKEAILSILAEYIDCFAWSYKEM</sequence>
<dbReference type="GeneID" id="120273155"/>
<dbReference type="InterPro" id="IPR021109">
    <property type="entry name" value="Peptidase_aspartic_dom_sf"/>
</dbReference>